<dbReference type="AlphaFoldDB" id="A0AAD6YT99"/>
<protein>
    <submittedName>
        <fullName evidence="2">Uncharacterized protein</fullName>
    </submittedName>
</protein>
<feature type="compositionally biased region" description="Basic residues" evidence="1">
    <location>
        <begin position="190"/>
        <end position="199"/>
    </location>
</feature>
<dbReference type="Proteomes" id="UP001219525">
    <property type="component" value="Unassembled WGS sequence"/>
</dbReference>
<evidence type="ECO:0000313" key="2">
    <source>
        <dbReference type="EMBL" id="KAJ7228354.1"/>
    </source>
</evidence>
<accession>A0AAD6YT99</accession>
<evidence type="ECO:0000313" key="3">
    <source>
        <dbReference type="Proteomes" id="UP001219525"/>
    </source>
</evidence>
<feature type="compositionally biased region" description="Acidic residues" evidence="1">
    <location>
        <begin position="146"/>
        <end position="170"/>
    </location>
</feature>
<comment type="caution">
    <text evidence="2">The sequence shown here is derived from an EMBL/GenBank/DDBJ whole genome shotgun (WGS) entry which is preliminary data.</text>
</comment>
<feature type="region of interest" description="Disordered" evidence="1">
    <location>
        <begin position="146"/>
        <end position="206"/>
    </location>
</feature>
<proteinExistence type="predicted"/>
<name>A0AAD6YT99_9AGAR</name>
<keyword evidence="3" id="KW-1185">Reference proteome</keyword>
<dbReference type="EMBL" id="JARJCW010000002">
    <property type="protein sequence ID" value="KAJ7228354.1"/>
    <property type="molecule type" value="Genomic_DNA"/>
</dbReference>
<reference evidence="2" key="1">
    <citation type="submission" date="2023-03" db="EMBL/GenBank/DDBJ databases">
        <title>Massive genome expansion in bonnet fungi (Mycena s.s.) driven by repeated elements and novel gene families across ecological guilds.</title>
        <authorList>
            <consortium name="Lawrence Berkeley National Laboratory"/>
            <person name="Harder C.B."/>
            <person name="Miyauchi S."/>
            <person name="Viragh M."/>
            <person name="Kuo A."/>
            <person name="Thoen E."/>
            <person name="Andreopoulos B."/>
            <person name="Lu D."/>
            <person name="Skrede I."/>
            <person name="Drula E."/>
            <person name="Henrissat B."/>
            <person name="Morin E."/>
            <person name="Kohler A."/>
            <person name="Barry K."/>
            <person name="LaButti K."/>
            <person name="Morin E."/>
            <person name="Salamov A."/>
            <person name="Lipzen A."/>
            <person name="Mereny Z."/>
            <person name="Hegedus B."/>
            <person name="Baldrian P."/>
            <person name="Stursova M."/>
            <person name="Weitz H."/>
            <person name="Taylor A."/>
            <person name="Grigoriev I.V."/>
            <person name="Nagy L.G."/>
            <person name="Martin F."/>
            <person name="Kauserud H."/>
        </authorList>
    </citation>
    <scope>NUCLEOTIDE SEQUENCE</scope>
    <source>
        <strain evidence="2">9144</strain>
    </source>
</reference>
<organism evidence="2 3">
    <name type="scientific">Mycena pura</name>
    <dbReference type="NCBI Taxonomy" id="153505"/>
    <lineage>
        <taxon>Eukaryota</taxon>
        <taxon>Fungi</taxon>
        <taxon>Dikarya</taxon>
        <taxon>Basidiomycota</taxon>
        <taxon>Agaricomycotina</taxon>
        <taxon>Agaricomycetes</taxon>
        <taxon>Agaricomycetidae</taxon>
        <taxon>Agaricales</taxon>
        <taxon>Marasmiineae</taxon>
        <taxon>Mycenaceae</taxon>
        <taxon>Mycena</taxon>
    </lineage>
</organism>
<sequence length="401" mass="45416">MPEHAYNCSSLKITQERSLATAWPGYLYGKSHTNGSSVPHTSQPERLQRLHGCGVHSYPQQSTADFRDASHLLTSCHAALYIYQHIWHVIPNLRSFEYFLHAIETFNVHIPSIAQRVVFGEYSYSRIYIRGSVAQNDDNAELAQELYDDESESENEDESEEKEDGEDDEDYIPRGAGQKRGRSAQGEKHGGRKKQKAKKDKPPAREDEFKDYYAARLCLPRAVHCRCPLSAHVQCKQWAIKTRSRTFDGILHKETTIVTLPVAIVGLKTGSSARRESTDLSARESEKWGGKNMTLVESVSEIPQISSKYVKVYTIPELRQHHSRGQINFHDPESSPLGTPWEFIHNKEIARLLKGTGIEQGVMALIGTNLWPSVQRHTAPFSLEFLFYGDKKAHAIIVKAM</sequence>
<gene>
    <name evidence="2" type="ORF">GGX14DRAFT_384840</name>
</gene>
<evidence type="ECO:0000256" key="1">
    <source>
        <dbReference type="SAM" id="MobiDB-lite"/>
    </source>
</evidence>